<keyword evidence="2" id="KW-0479">Metal-binding</keyword>
<dbReference type="InterPro" id="IPR027806">
    <property type="entry name" value="HARBI1_dom"/>
</dbReference>
<gene>
    <name evidence="6" type="ORF">COT26_02795</name>
</gene>
<dbReference type="Pfam" id="PF13613">
    <property type="entry name" value="HTH_Tnp_4"/>
    <property type="match status" value="1"/>
</dbReference>
<evidence type="ECO:0000313" key="7">
    <source>
        <dbReference type="Proteomes" id="UP000236845"/>
    </source>
</evidence>
<name>A0A2H0YS26_9BACT</name>
<evidence type="ECO:0000256" key="3">
    <source>
        <dbReference type="SAM" id="MobiDB-lite"/>
    </source>
</evidence>
<reference evidence="7" key="1">
    <citation type="submission" date="2017-09" db="EMBL/GenBank/DDBJ databases">
        <title>Depth-based differentiation of microbial function through sediment-hosted aquifers and enrichment of novel symbionts in the deep terrestrial subsurface.</title>
        <authorList>
            <person name="Probst A.J."/>
            <person name="Ladd B."/>
            <person name="Jarett J.K."/>
            <person name="Geller-Mcgrath D.E."/>
            <person name="Sieber C.M.K."/>
            <person name="Emerson J.B."/>
            <person name="Anantharaman K."/>
            <person name="Thomas B.C."/>
            <person name="Malmstrom R."/>
            <person name="Stieglmeier M."/>
            <person name="Klingl A."/>
            <person name="Woyke T."/>
            <person name="Ryan C.M."/>
            <person name="Banfield J.F."/>
        </authorList>
    </citation>
    <scope>NUCLEOTIDE SEQUENCE [LARGE SCALE GENOMIC DNA]</scope>
</reference>
<evidence type="ECO:0000259" key="4">
    <source>
        <dbReference type="Pfam" id="PF13359"/>
    </source>
</evidence>
<accession>A0A2H0YS26</accession>
<dbReference type="Pfam" id="PF13359">
    <property type="entry name" value="DDE_Tnp_4"/>
    <property type="match status" value="1"/>
</dbReference>
<feature type="region of interest" description="Disordered" evidence="3">
    <location>
        <begin position="142"/>
        <end position="161"/>
    </location>
</feature>
<sequence length="298" mass="34325">MNIAKLSRDPRAIKALTGLSYQEFSDLVPVFEKSIYDIRMQKRDRKRRAGGGKRGVLQTTEARLFFVLFYLKTYPTFDVLAFLFGFQRGHACEAGHRYMAVLETALGKKIVLPERKINSVEEFLQKFPAAKEVFFDGVERRTNRPGRTKNQKKTYSGKKKAHTRKNVVLTDEKKRILVLSPTKSGRRHDKRIADKFMFAEHVPPDVLIVADSGFQGIQHVHPKTWLPHKGTKKHPLDVERKHENTIISHFRVCVEHAIGGMKRYRAFSEVLRNTLGYMSDMVALLAAGLWNYHLGYAR</sequence>
<feature type="domain" description="Transposase Helix-turn-helix" evidence="5">
    <location>
        <begin position="59"/>
        <end position="106"/>
    </location>
</feature>
<dbReference type="Proteomes" id="UP000236845">
    <property type="component" value="Unassembled WGS sequence"/>
</dbReference>
<evidence type="ECO:0000256" key="1">
    <source>
        <dbReference type="ARBA" id="ARBA00001968"/>
    </source>
</evidence>
<evidence type="ECO:0000256" key="2">
    <source>
        <dbReference type="ARBA" id="ARBA00022723"/>
    </source>
</evidence>
<feature type="compositionally biased region" description="Basic residues" evidence="3">
    <location>
        <begin position="143"/>
        <end position="161"/>
    </location>
</feature>
<proteinExistence type="predicted"/>
<comment type="cofactor">
    <cofactor evidence="1">
        <name>a divalent metal cation</name>
        <dbReference type="ChEBI" id="CHEBI:60240"/>
    </cofactor>
</comment>
<dbReference type="EMBL" id="PEXW01000062">
    <property type="protein sequence ID" value="PIS40552.1"/>
    <property type="molecule type" value="Genomic_DNA"/>
</dbReference>
<organism evidence="6 7">
    <name type="scientific">Candidatus Kerfeldbacteria bacterium CG08_land_8_20_14_0_20_43_14</name>
    <dbReference type="NCBI Taxonomy" id="2014246"/>
    <lineage>
        <taxon>Bacteria</taxon>
        <taxon>Candidatus Kerfeldiibacteriota</taxon>
    </lineage>
</organism>
<evidence type="ECO:0000259" key="5">
    <source>
        <dbReference type="Pfam" id="PF13613"/>
    </source>
</evidence>
<protein>
    <submittedName>
        <fullName evidence="6">IS5/IS1182 family transposase</fullName>
    </submittedName>
</protein>
<comment type="caution">
    <text evidence="6">The sequence shown here is derived from an EMBL/GenBank/DDBJ whole genome shotgun (WGS) entry which is preliminary data.</text>
</comment>
<dbReference type="InterPro" id="IPR027805">
    <property type="entry name" value="Transposase_HTH_dom"/>
</dbReference>
<feature type="domain" description="DDE Tnp4" evidence="4">
    <location>
        <begin position="136"/>
        <end position="291"/>
    </location>
</feature>
<dbReference type="GO" id="GO:0046872">
    <property type="term" value="F:metal ion binding"/>
    <property type="evidence" value="ECO:0007669"/>
    <property type="project" value="UniProtKB-KW"/>
</dbReference>
<dbReference type="AlphaFoldDB" id="A0A2H0YS26"/>
<evidence type="ECO:0000313" key="6">
    <source>
        <dbReference type="EMBL" id="PIS40552.1"/>
    </source>
</evidence>
<dbReference type="PANTHER" id="PTHR23080">
    <property type="entry name" value="THAP DOMAIN PROTEIN"/>
    <property type="match status" value="1"/>
</dbReference>